<gene>
    <name evidence="1" type="ORF">ATY89_08115</name>
    <name evidence="2" type="ORF">ATZ20_11135</name>
</gene>
<proteinExistence type="predicted"/>
<dbReference type="AlphaFoldDB" id="A0A0U2Y2Y0"/>
<evidence type="ECO:0000313" key="1">
    <source>
        <dbReference type="EMBL" id="ALU29905.1"/>
    </source>
</evidence>
<organism evidence="1 4">
    <name type="scientific">Sulfolobus acidocaldarius</name>
    <dbReference type="NCBI Taxonomy" id="2285"/>
    <lineage>
        <taxon>Archaea</taxon>
        <taxon>Thermoproteota</taxon>
        <taxon>Thermoprotei</taxon>
        <taxon>Sulfolobales</taxon>
        <taxon>Sulfolobaceae</taxon>
        <taxon>Sulfolobus</taxon>
    </lineage>
</organism>
<evidence type="ECO:0000313" key="2">
    <source>
        <dbReference type="EMBL" id="ALU32646.1"/>
    </source>
</evidence>
<evidence type="ECO:0000313" key="3">
    <source>
        <dbReference type="Proteomes" id="UP000060043"/>
    </source>
</evidence>
<sequence>MHVSKFLLNEIGNNGIPRPKLYGNEDPYEYCNKFKLDPQDMKELNDYYSLFSPMKEETISFFKDSLILVGRQERLKEALQGPCPIGCLAQYKGRGDCIRVVKRWLYQLWVLKLVIEALKIDKLCKRPYEEKPRIEILQGSPTPAVLGRSALGYDVTIWFEFQPTEDIHLVLPLARRKRTSVRPDIVITKGLVQDYNYTSRLLDVIRNRSIIIECKEDPYNKWGRSIRNQLSDYRDLYAPKRIIIASLRLTQDIQIADKTFQTFRHLMGR</sequence>
<dbReference type="OrthoDB" id="24782at2157"/>
<evidence type="ECO:0000313" key="4">
    <source>
        <dbReference type="Proteomes" id="UP000065473"/>
    </source>
</evidence>
<dbReference type="EMBL" id="CP013695">
    <property type="protein sequence ID" value="ALU32646.1"/>
    <property type="molecule type" value="Genomic_DNA"/>
</dbReference>
<dbReference type="GeneID" id="14552509"/>
<dbReference type="Proteomes" id="UP000060043">
    <property type="component" value="Chromosome"/>
</dbReference>
<dbReference type="Proteomes" id="UP000065473">
    <property type="component" value="Chromosome"/>
</dbReference>
<dbReference type="RefSeq" id="WP_011278794.1">
    <property type="nucleotide sequence ID" value="NZ_BHWZ01000006.1"/>
</dbReference>
<dbReference type="EMBL" id="CP013694">
    <property type="protein sequence ID" value="ALU29905.1"/>
    <property type="molecule type" value="Genomic_DNA"/>
</dbReference>
<name>A0A0U2Y2Y0_9CREN</name>
<protein>
    <submittedName>
        <fullName evidence="1">Uncharacterized protein</fullName>
    </submittedName>
</protein>
<accession>A0A0U2Y2Y0</accession>
<reference evidence="3 4" key="1">
    <citation type="submission" date="2015-12" db="EMBL/GenBank/DDBJ databases">
        <title>A stable core within a dynamic pangenome in Sulfolobus acidocaldarius.</title>
        <authorList>
            <person name="Anderson R."/>
            <person name="Kouris A."/>
            <person name="Seward C."/>
            <person name="Campbell K."/>
            <person name="Whitaker R."/>
        </authorList>
    </citation>
    <scope>NUCLEOTIDE SEQUENCE [LARGE SCALE GENOMIC DNA]</scope>
    <source>
        <strain evidence="1 4">GG12-C01-09</strain>
        <strain evidence="2 3">NG05B_CO5_07</strain>
    </source>
</reference>